<dbReference type="PROSITE" id="PS51269">
    <property type="entry name" value="COMM"/>
    <property type="match status" value="1"/>
</dbReference>
<dbReference type="EMBL" id="CM012458">
    <property type="protein sequence ID" value="RVE56925.1"/>
    <property type="molecule type" value="Genomic_DNA"/>
</dbReference>
<name>A0A437C2J3_ORYJA</name>
<dbReference type="InterPro" id="IPR055184">
    <property type="entry name" value="COMMD8_HN"/>
</dbReference>
<evidence type="ECO:0000313" key="3">
    <source>
        <dbReference type="Proteomes" id="UP000283210"/>
    </source>
</evidence>
<dbReference type="Pfam" id="PF22838">
    <property type="entry name" value="COMMD8_HN"/>
    <property type="match status" value="1"/>
</dbReference>
<evidence type="ECO:0000313" key="2">
    <source>
        <dbReference type="EMBL" id="RVE56925.1"/>
    </source>
</evidence>
<dbReference type="Pfam" id="PF07258">
    <property type="entry name" value="COMM_domain"/>
    <property type="match status" value="1"/>
</dbReference>
<sequence>MKPSNDKVLRSLQNHSGQMRITDRLPGPNVTFMEPASSLRTGCGLWLGSARLGPAQPPSAPNPNARSPACVRDRAAYLRSGGAAPLRLHLCKQVKTPDRMTGAVRPVLLIHAAPDFQEDKLKPEPGQMSADLQNAETEPNMEALDLLTEPDCVKLCHRLVDGLCGREPPCRGEYGASWSLEEWVRLRDSMTALFCRSVGSNAADEEVLAELHKSCSRHALAVLNVLRARRREIRLALLSRTNCMSSAVLQDFDWNLKLALSSDKISSLNTPLLSLSLDVRENGALRPVAVEMNKEELSALISSLEAANKVMLQMK</sequence>
<proteinExistence type="predicted"/>
<keyword evidence="3" id="KW-1185">Reference proteome</keyword>
<gene>
    <name evidence="2" type="ORF">OJAV_G00210970</name>
</gene>
<accession>A0A437C2J3</accession>
<dbReference type="OrthoDB" id="17646at2759"/>
<feature type="domain" description="COMM" evidence="1">
    <location>
        <begin position="248"/>
        <end position="315"/>
    </location>
</feature>
<reference evidence="2 3" key="2">
    <citation type="submission" date="2019-01" db="EMBL/GenBank/DDBJ databases">
        <title>A chromosome length genome reference of the Java medaka (oryzias javanicus).</title>
        <authorList>
            <person name="Herpin A."/>
            <person name="Takehana Y."/>
            <person name="Naruse K."/>
            <person name="Ansai S."/>
            <person name="Kawaguchi M."/>
        </authorList>
    </citation>
    <scope>NUCLEOTIDE SEQUENCE [LARGE SCALE GENOMIC DNA]</scope>
    <source>
        <strain evidence="2">RS831</strain>
        <tissue evidence="2">Whole body</tissue>
    </source>
</reference>
<dbReference type="AlphaFoldDB" id="A0A437C2J3"/>
<protein>
    <recommendedName>
        <fullName evidence="1">COMM domain-containing protein</fullName>
    </recommendedName>
</protein>
<dbReference type="InterPro" id="IPR047155">
    <property type="entry name" value="COMMD4/6/7/8"/>
</dbReference>
<organism evidence="2 3">
    <name type="scientific">Oryzias javanicus</name>
    <name type="common">Javanese ricefish</name>
    <name type="synonym">Aplocheilus javanicus</name>
    <dbReference type="NCBI Taxonomy" id="123683"/>
    <lineage>
        <taxon>Eukaryota</taxon>
        <taxon>Metazoa</taxon>
        <taxon>Chordata</taxon>
        <taxon>Craniata</taxon>
        <taxon>Vertebrata</taxon>
        <taxon>Euteleostomi</taxon>
        <taxon>Actinopterygii</taxon>
        <taxon>Neopterygii</taxon>
        <taxon>Teleostei</taxon>
        <taxon>Neoteleostei</taxon>
        <taxon>Acanthomorphata</taxon>
        <taxon>Ovalentaria</taxon>
        <taxon>Atherinomorphae</taxon>
        <taxon>Beloniformes</taxon>
        <taxon>Adrianichthyidae</taxon>
        <taxon>Oryziinae</taxon>
        <taxon>Oryzias</taxon>
    </lineage>
</organism>
<dbReference type="Proteomes" id="UP000283210">
    <property type="component" value="Chromosome 22"/>
</dbReference>
<dbReference type="PANTHER" id="PTHR16231">
    <property type="entry name" value="COMM DOMAIN-CONTAINING PROTEIN 4-8 FAMILY MEMBER"/>
    <property type="match status" value="1"/>
</dbReference>
<reference evidence="2 3" key="1">
    <citation type="submission" date="2018-11" db="EMBL/GenBank/DDBJ databases">
        <authorList>
            <person name="Lopez-Roques C."/>
            <person name="Donnadieu C."/>
            <person name="Bouchez O."/>
            <person name="Klopp C."/>
            <person name="Cabau C."/>
            <person name="Zahm M."/>
        </authorList>
    </citation>
    <scope>NUCLEOTIDE SEQUENCE [LARGE SCALE GENOMIC DNA]</scope>
    <source>
        <strain evidence="2">RS831</strain>
        <tissue evidence="2">Whole body</tissue>
    </source>
</reference>
<dbReference type="InterPro" id="IPR017920">
    <property type="entry name" value="COMM"/>
</dbReference>
<dbReference type="PANTHER" id="PTHR16231:SF0">
    <property type="entry name" value="COMM DOMAIN-CONTAINING PROTEIN 8"/>
    <property type="match status" value="1"/>
</dbReference>
<evidence type="ECO:0000259" key="1">
    <source>
        <dbReference type="PROSITE" id="PS51269"/>
    </source>
</evidence>